<protein>
    <submittedName>
        <fullName evidence="9">TolC family outer membrane protein</fullName>
    </submittedName>
</protein>
<sequence>MSIRGSFAALLAGAACVAAPAQADTLREALTGAYVNNPTLEGARAQQRATDENVQIERSAGLPSVEGSGALTEFLRQNNTSFFTPKRVLTAGLDLNVPIYSGGAVRNSVKAAEERVAAGRADLRGVESAIFTQVVAAYMDILRAQALVGLSQNQVSVLTVNLEATSDRFEIGDLTRTDIAQSQSRLALAEGDLRSSEAALIAAREDYIALVGKAPADLQPPPPLPGLPASPDDAVDYALENNPDIIAARERAQAAGYDIDVAGSQRLPRLSVFAGYDYQNTLGSVADGPLDPTDPTSPLVPSDQTATAAQAGISLRIPLFQGGRPAALQRQAQARASAAFEQVIAAERDVIAQVRASYSSWQAALAIVESSQTAVSAAELSLEGVRAENSIGNRTILDVLNAEQELLSARVQLVTARRNAYVAGFSLLAAMGRAEARDLGLDGEGVLYDPVVNYDRVNGSIWDWDRDPDPVAKTTRTVDIPAPTAEIPASESLPGQ</sequence>
<organism evidence="9 10">
    <name type="scientific">Parerythrobacter lacustris</name>
    <dbReference type="NCBI Taxonomy" id="2969984"/>
    <lineage>
        <taxon>Bacteria</taxon>
        <taxon>Pseudomonadati</taxon>
        <taxon>Pseudomonadota</taxon>
        <taxon>Alphaproteobacteria</taxon>
        <taxon>Sphingomonadales</taxon>
        <taxon>Erythrobacteraceae</taxon>
        <taxon>Parerythrobacter</taxon>
    </lineage>
</organism>
<dbReference type="InterPro" id="IPR003423">
    <property type="entry name" value="OMP_efflux"/>
</dbReference>
<dbReference type="Pfam" id="PF02321">
    <property type="entry name" value="OEP"/>
    <property type="match status" value="2"/>
</dbReference>
<accession>A0ABT1XS66</accession>
<dbReference type="NCBIfam" id="TIGR01844">
    <property type="entry name" value="type_I_sec_TolC"/>
    <property type="match status" value="1"/>
</dbReference>
<gene>
    <name evidence="9" type="ORF">NSO95_11055</name>
</gene>
<comment type="similarity">
    <text evidence="2">Belongs to the outer membrane factor (OMF) (TC 1.B.17) family.</text>
</comment>
<name>A0ABT1XS66_9SPHN</name>
<dbReference type="InterPro" id="IPR010130">
    <property type="entry name" value="T1SS_OMP_TolC"/>
</dbReference>
<keyword evidence="6" id="KW-0472">Membrane</keyword>
<dbReference type="Gene3D" id="1.20.1600.10">
    <property type="entry name" value="Outer membrane efflux proteins (OEP)"/>
    <property type="match status" value="1"/>
</dbReference>
<keyword evidence="5" id="KW-0812">Transmembrane</keyword>
<evidence type="ECO:0000256" key="1">
    <source>
        <dbReference type="ARBA" id="ARBA00004442"/>
    </source>
</evidence>
<evidence type="ECO:0000313" key="9">
    <source>
        <dbReference type="EMBL" id="MCR2834486.1"/>
    </source>
</evidence>
<feature type="chain" id="PRO_5046820929" evidence="8">
    <location>
        <begin position="24"/>
        <end position="496"/>
    </location>
</feature>
<keyword evidence="7" id="KW-0998">Cell outer membrane</keyword>
<dbReference type="PANTHER" id="PTHR30026:SF22">
    <property type="entry name" value="OUTER MEMBRANE EFFLUX PROTEIN"/>
    <property type="match status" value="1"/>
</dbReference>
<comment type="subcellular location">
    <subcellularLocation>
        <location evidence="1">Cell outer membrane</location>
    </subcellularLocation>
</comment>
<evidence type="ECO:0000313" key="10">
    <source>
        <dbReference type="Proteomes" id="UP001206067"/>
    </source>
</evidence>
<evidence type="ECO:0000256" key="5">
    <source>
        <dbReference type="ARBA" id="ARBA00022692"/>
    </source>
</evidence>
<dbReference type="SUPFAM" id="SSF56954">
    <property type="entry name" value="Outer membrane efflux proteins (OEP)"/>
    <property type="match status" value="1"/>
</dbReference>
<dbReference type="PROSITE" id="PS51257">
    <property type="entry name" value="PROKAR_LIPOPROTEIN"/>
    <property type="match status" value="1"/>
</dbReference>
<proteinExistence type="inferred from homology"/>
<evidence type="ECO:0000256" key="7">
    <source>
        <dbReference type="ARBA" id="ARBA00023237"/>
    </source>
</evidence>
<dbReference type="EMBL" id="JANKHH010000005">
    <property type="protein sequence ID" value="MCR2834486.1"/>
    <property type="molecule type" value="Genomic_DNA"/>
</dbReference>
<keyword evidence="10" id="KW-1185">Reference proteome</keyword>
<keyword evidence="8" id="KW-0732">Signal</keyword>
<dbReference type="RefSeq" id="WP_257596295.1">
    <property type="nucleotide sequence ID" value="NZ_JANKHH010000005.1"/>
</dbReference>
<evidence type="ECO:0000256" key="2">
    <source>
        <dbReference type="ARBA" id="ARBA00007613"/>
    </source>
</evidence>
<feature type="signal peptide" evidence="8">
    <location>
        <begin position="1"/>
        <end position="23"/>
    </location>
</feature>
<keyword evidence="3" id="KW-0813">Transport</keyword>
<reference evidence="9 10" key="1">
    <citation type="submission" date="2022-08" db="EMBL/GenBank/DDBJ databases">
        <title>Polyphasic taxonomy analysis of Qipengyuania sp.RS5-5.</title>
        <authorList>
            <person name="Xamxidin M."/>
            <person name="Wu M."/>
        </authorList>
    </citation>
    <scope>NUCLEOTIDE SEQUENCE [LARGE SCALE GENOMIC DNA]</scope>
    <source>
        <strain evidence="9 10">RS5-5</strain>
    </source>
</reference>
<evidence type="ECO:0000256" key="3">
    <source>
        <dbReference type="ARBA" id="ARBA00022448"/>
    </source>
</evidence>
<evidence type="ECO:0000256" key="6">
    <source>
        <dbReference type="ARBA" id="ARBA00023136"/>
    </source>
</evidence>
<evidence type="ECO:0000256" key="4">
    <source>
        <dbReference type="ARBA" id="ARBA00022452"/>
    </source>
</evidence>
<dbReference type="PANTHER" id="PTHR30026">
    <property type="entry name" value="OUTER MEMBRANE PROTEIN TOLC"/>
    <property type="match status" value="1"/>
</dbReference>
<keyword evidence="4" id="KW-1134">Transmembrane beta strand</keyword>
<evidence type="ECO:0000256" key="8">
    <source>
        <dbReference type="SAM" id="SignalP"/>
    </source>
</evidence>
<dbReference type="Proteomes" id="UP001206067">
    <property type="component" value="Unassembled WGS sequence"/>
</dbReference>
<comment type="caution">
    <text evidence="9">The sequence shown here is derived from an EMBL/GenBank/DDBJ whole genome shotgun (WGS) entry which is preliminary data.</text>
</comment>
<dbReference type="InterPro" id="IPR051906">
    <property type="entry name" value="TolC-like"/>
</dbReference>